<name>A0A8S2SP94_9BILA</name>
<reference evidence="2" key="1">
    <citation type="submission" date="2021-02" db="EMBL/GenBank/DDBJ databases">
        <authorList>
            <person name="Nowell W R."/>
        </authorList>
    </citation>
    <scope>NUCLEOTIDE SEQUENCE</scope>
</reference>
<feature type="non-terminal residue" evidence="2">
    <location>
        <position position="1"/>
    </location>
</feature>
<organism evidence="2 3">
    <name type="scientific">Didymodactylos carnosus</name>
    <dbReference type="NCBI Taxonomy" id="1234261"/>
    <lineage>
        <taxon>Eukaryota</taxon>
        <taxon>Metazoa</taxon>
        <taxon>Spiralia</taxon>
        <taxon>Gnathifera</taxon>
        <taxon>Rotifera</taxon>
        <taxon>Eurotatoria</taxon>
        <taxon>Bdelloidea</taxon>
        <taxon>Philodinida</taxon>
        <taxon>Philodinidae</taxon>
        <taxon>Didymodactylos</taxon>
    </lineage>
</organism>
<dbReference type="Proteomes" id="UP000682733">
    <property type="component" value="Unassembled WGS sequence"/>
</dbReference>
<dbReference type="AlphaFoldDB" id="A0A8S2SP94"/>
<gene>
    <name evidence="1" type="ORF">OVA965_LOCUS34216</name>
    <name evidence="2" type="ORF">TMI583_LOCUS35130</name>
</gene>
<dbReference type="EMBL" id="CAJNOK010028484">
    <property type="protein sequence ID" value="CAF1435352.1"/>
    <property type="molecule type" value="Genomic_DNA"/>
</dbReference>
<evidence type="ECO:0000313" key="1">
    <source>
        <dbReference type="EMBL" id="CAF1435352.1"/>
    </source>
</evidence>
<protein>
    <submittedName>
        <fullName evidence="2">Uncharacterized protein</fullName>
    </submittedName>
</protein>
<evidence type="ECO:0000313" key="2">
    <source>
        <dbReference type="EMBL" id="CAF4232724.1"/>
    </source>
</evidence>
<evidence type="ECO:0000313" key="3">
    <source>
        <dbReference type="Proteomes" id="UP000682733"/>
    </source>
</evidence>
<dbReference type="Proteomes" id="UP000677228">
    <property type="component" value="Unassembled WGS sequence"/>
</dbReference>
<proteinExistence type="predicted"/>
<accession>A0A8S2SP94</accession>
<sequence length="60" mass="6843">KQSFVETLSLQVTSQITTATMPSINHPIRISPNAFCQCTLMIEFDDINENNYPKILELEN</sequence>
<comment type="caution">
    <text evidence="2">The sequence shown here is derived from an EMBL/GenBank/DDBJ whole genome shotgun (WGS) entry which is preliminary data.</text>
</comment>
<dbReference type="EMBL" id="CAJOBA010050276">
    <property type="protein sequence ID" value="CAF4232724.1"/>
    <property type="molecule type" value="Genomic_DNA"/>
</dbReference>